<dbReference type="InterPro" id="IPR057051">
    <property type="entry name" value="PARP14_RPM_1"/>
</dbReference>
<dbReference type="Proteomes" id="UP000694565">
    <property type="component" value="Unplaced"/>
</dbReference>
<evidence type="ECO:0000313" key="3">
    <source>
        <dbReference type="Ensembl" id="ENSCLMP00005006317.1"/>
    </source>
</evidence>
<protein>
    <recommendedName>
        <fullName evidence="2">PAR14-like first RRM domain-containing protein</fullName>
    </recommendedName>
</protein>
<feature type="region of interest" description="Disordered" evidence="1">
    <location>
        <begin position="192"/>
        <end position="258"/>
    </location>
</feature>
<dbReference type="GO" id="GO:0003676">
    <property type="term" value="F:nucleic acid binding"/>
    <property type="evidence" value="ECO:0007669"/>
    <property type="project" value="InterPro"/>
</dbReference>
<dbReference type="OrthoDB" id="9948435at2759"/>
<feature type="compositionally biased region" description="Basic and acidic residues" evidence="1">
    <location>
        <begin position="306"/>
        <end position="320"/>
    </location>
</feature>
<dbReference type="AlphaFoldDB" id="A0A8C2YYB0"/>
<feature type="region of interest" description="Disordered" evidence="1">
    <location>
        <begin position="292"/>
        <end position="331"/>
    </location>
</feature>
<feature type="domain" description="PAR14-like first RRM" evidence="2">
    <location>
        <begin position="19"/>
        <end position="80"/>
    </location>
</feature>
<dbReference type="GeneID" id="117744821"/>
<dbReference type="PANTHER" id="PTHR15225">
    <property type="entry name" value="INTERFERON-INDUCED PROTEIN 35/NMI N-MYC/STAT INTERACTING PROTEIN"/>
    <property type="match status" value="1"/>
</dbReference>
<dbReference type="KEGG" id="clum:117744821"/>
<feature type="region of interest" description="Disordered" evidence="1">
    <location>
        <begin position="343"/>
        <end position="381"/>
    </location>
</feature>
<name>A0A8C2YYB0_CYCLU</name>
<dbReference type="PANTHER" id="PTHR15225:SF8">
    <property type="entry name" value="RNA-BINDING PROTEIN 43"/>
    <property type="match status" value="1"/>
</dbReference>
<evidence type="ECO:0000313" key="4">
    <source>
        <dbReference type="Proteomes" id="UP000694565"/>
    </source>
</evidence>
<feature type="compositionally biased region" description="Polar residues" evidence="1">
    <location>
        <begin position="213"/>
        <end position="227"/>
    </location>
</feature>
<organism evidence="3 4">
    <name type="scientific">Cyclopterus lumpus</name>
    <name type="common">Lumpsucker</name>
    <dbReference type="NCBI Taxonomy" id="8103"/>
    <lineage>
        <taxon>Eukaryota</taxon>
        <taxon>Metazoa</taxon>
        <taxon>Chordata</taxon>
        <taxon>Craniata</taxon>
        <taxon>Vertebrata</taxon>
        <taxon>Euteleostomi</taxon>
        <taxon>Actinopterygii</taxon>
        <taxon>Neopterygii</taxon>
        <taxon>Teleostei</taxon>
        <taxon>Neoteleostei</taxon>
        <taxon>Acanthomorphata</taxon>
        <taxon>Eupercaria</taxon>
        <taxon>Perciformes</taxon>
        <taxon>Cottioidei</taxon>
        <taxon>Cottales</taxon>
        <taxon>Cyclopteridae</taxon>
        <taxon>Cyclopterus</taxon>
    </lineage>
</organism>
<dbReference type="RefSeq" id="XP_034408796.1">
    <property type="nucleotide sequence ID" value="XM_034552905.1"/>
</dbReference>
<feature type="compositionally biased region" description="Basic and acidic residues" evidence="1">
    <location>
        <begin position="372"/>
        <end position="381"/>
    </location>
</feature>
<dbReference type="Ensembl" id="ENSCLMT00005006807.1">
    <property type="protein sequence ID" value="ENSCLMP00005006317.1"/>
    <property type="gene ID" value="ENSCLMG00005003512.1"/>
</dbReference>
<evidence type="ECO:0000259" key="2">
    <source>
        <dbReference type="Pfam" id="PF23222"/>
    </source>
</evidence>
<dbReference type="InterPro" id="IPR012677">
    <property type="entry name" value="Nucleotide-bd_a/b_plait_sf"/>
</dbReference>
<accession>A0A8C2YYB0</accession>
<gene>
    <name evidence="3" type="primary">LOC117744821</name>
</gene>
<evidence type="ECO:0000256" key="1">
    <source>
        <dbReference type="SAM" id="MobiDB-lite"/>
    </source>
</evidence>
<proteinExistence type="predicted"/>
<feature type="compositionally biased region" description="Polar residues" evidence="1">
    <location>
        <begin position="343"/>
        <end position="357"/>
    </location>
</feature>
<dbReference type="InterPro" id="IPR035979">
    <property type="entry name" value="RBD_domain_sf"/>
</dbReference>
<dbReference type="Gene3D" id="3.30.70.330">
    <property type="match status" value="1"/>
</dbReference>
<dbReference type="Pfam" id="PF23222">
    <property type="entry name" value="RRM_PARP14_1"/>
    <property type="match status" value="1"/>
</dbReference>
<feature type="compositionally biased region" description="Low complexity" evidence="1">
    <location>
        <begin position="195"/>
        <end position="212"/>
    </location>
</feature>
<reference evidence="3" key="1">
    <citation type="submission" date="2025-08" db="UniProtKB">
        <authorList>
            <consortium name="Ensembl"/>
        </authorList>
    </citation>
    <scope>IDENTIFICATION</scope>
</reference>
<dbReference type="GeneTree" id="ENSGT01140000282607"/>
<reference evidence="3" key="2">
    <citation type="submission" date="2025-09" db="UniProtKB">
        <authorList>
            <consortium name="Ensembl"/>
        </authorList>
    </citation>
    <scope>IDENTIFICATION</scope>
</reference>
<dbReference type="SUPFAM" id="SSF54928">
    <property type="entry name" value="RNA-binding domain, RBD"/>
    <property type="match status" value="1"/>
</dbReference>
<keyword evidence="4" id="KW-1185">Reference proteome</keyword>
<sequence length="523" mass="57987">MDTDRWGEEARTVVVSGVPVVLPVDRMVNKLTIHFQSYRSSHGADVEAVSYPTNMDGVAFVTFYKAEDAERVVRKERHTMMDDEFPCDYRLTVFPFTRDVFLYVPSTTVDLSVFGGDQSTLIRSLRSAHGSLRFRSSLQHMKATVEGPFSAVQALRRDLIRRAGQLNSAEVKLRETPLNPRVISHREVVGSVNCGGSKAKPGPGSSPCLSPPTQTTGEATEVQNPLSNGKARSASPRQKVSHESLEEEPREQSGQGMPGEYRTELLRADPRQVLNAGDRASLSDLDRHLAEEVSATQPGVDGTPDECTRPDRSSAPKIRAEISTGSSSYSRTDYLEDLDQSGSAFTAQTKDVSTSSKSDVEDAEGPPATGPGEKEEGHEEDASVWVDSYTFRYIEKFDTKELDRCLRGLEARVELEGADLARISLTERQTSKTGSQVRLASEDLMTLVERWSQMLRVHRIDLDEDGPPERQTLIKICDNVNVLYVDVLYLLEDSCVKVIGPSIHGHLFCRNVEDRVARLKDPL</sequence>